<dbReference type="PANTHER" id="PTHR43201">
    <property type="entry name" value="ACYL-COA SYNTHETASE"/>
    <property type="match status" value="1"/>
</dbReference>
<dbReference type="Proteomes" id="UP000677126">
    <property type="component" value="Chromosome"/>
</dbReference>
<evidence type="ECO:0000259" key="1">
    <source>
        <dbReference type="Pfam" id="PF00501"/>
    </source>
</evidence>
<accession>A0ABX8E726</accession>
<dbReference type="Gene3D" id="3.30.300.30">
    <property type="match status" value="1"/>
</dbReference>
<dbReference type="PROSITE" id="PS00455">
    <property type="entry name" value="AMP_BINDING"/>
    <property type="match status" value="1"/>
</dbReference>
<dbReference type="InterPro" id="IPR020845">
    <property type="entry name" value="AMP-binding_CS"/>
</dbReference>
<dbReference type="SUPFAM" id="SSF56801">
    <property type="entry name" value="Acetyl-CoA synthetase-like"/>
    <property type="match status" value="1"/>
</dbReference>
<evidence type="ECO:0000259" key="2">
    <source>
        <dbReference type="Pfam" id="PF13193"/>
    </source>
</evidence>
<dbReference type="Gene3D" id="3.40.50.12780">
    <property type="entry name" value="N-terminal domain of ligase-like"/>
    <property type="match status" value="1"/>
</dbReference>
<name>A0ABX8E726_9SPHN</name>
<keyword evidence="4" id="KW-1185">Reference proteome</keyword>
<dbReference type="EMBL" id="CP054856">
    <property type="protein sequence ID" value="QVM84668.1"/>
    <property type="molecule type" value="Genomic_DNA"/>
</dbReference>
<evidence type="ECO:0000313" key="4">
    <source>
        <dbReference type="Proteomes" id="UP000677126"/>
    </source>
</evidence>
<organism evidence="3 4">
    <name type="scientific">Novosphingobium decolorationis</name>
    <dbReference type="NCBI Taxonomy" id="2698673"/>
    <lineage>
        <taxon>Bacteria</taxon>
        <taxon>Pseudomonadati</taxon>
        <taxon>Pseudomonadota</taxon>
        <taxon>Alphaproteobacteria</taxon>
        <taxon>Sphingomonadales</taxon>
        <taxon>Sphingomonadaceae</taxon>
        <taxon>Novosphingobium</taxon>
    </lineage>
</organism>
<dbReference type="Pfam" id="PF00501">
    <property type="entry name" value="AMP-binding"/>
    <property type="match status" value="1"/>
</dbReference>
<feature type="domain" description="AMP-binding enzyme C-terminal" evidence="2">
    <location>
        <begin position="442"/>
        <end position="518"/>
    </location>
</feature>
<dbReference type="Pfam" id="PF13193">
    <property type="entry name" value="AMP-binding_C"/>
    <property type="match status" value="1"/>
</dbReference>
<dbReference type="InterPro" id="IPR000873">
    <property type="entry name" value="AMP-dep_synth/lig_dom"/>
</dbReference>
<dbReference type="RefSeq" id="WP_213500200.1">
    <property type="nucleotide sequence ID" value="NZ_CP054856.1"/>
</dbReference>
<gene>
    <name evidence="3" type="ORF">HT578_14160</name>
</gene>
<dbReference type="InterPro" id="IPR025110">
    <property type="entry name" value="AMP-bd_C"/>
</dbReference>
<feature type="domain" description="AMP-dependent synthetase/ligase" evidence="1">
    <location>
        <begin position="40"/>
        <end position="391"/>
    </location>
</feature>
<proteinExistence type="predicted"/>
<sequence>MTRREIEGWSLRWDEERAQAARREGWWRDETLADLVPRLAAAEPDRLMLVEGEVRLSAGELHERALRLGTWLGERVAPGGVVSFMLPNWHEAATIYLAATYAGLVANPILPSLRTRDTAFILRDCKSRVVFVPETFRRFDYAAMLTSIAAEMEHGPEIVVVRGTGPVAGTQDYAAILEASAPRTIRHPDPDAVRMVMYTSGTTGRPKGVLHTHNSLGALLHQIGAYWHVAPGDRFLVASPISHIGGSIYAFEGPVLLGSVAVLLDQWNAQEGLHLMQAERITHMAGATPFLEQILRAAQAQGDHLDALKVFICGGASVPPALIEEASAWFTSARVSRVYGSTEVPVTTVGSLDEKGMPEAAQTDGKAGIAQVILAPDGEIRARGPQMLAGYIRQEDEEGAFDAAGFYRSGDQGALDAGGFLTVTGRIKDLIIRNGENIAPKEIEDLLSGHPAIADIAIVGLPDPRTGERACAVIVPSDGAIPDVPMLADYLSAAGVTRFKYPEQVVLREALPRNEAGKVLKHVLRAELAEMAV</sequence>
<dbReference type="PANTHER" id="PTHR43201:SF32">
    <property type="entry name" value="2-SUCCINYLBENZOATE--COA LIGASE, CHLOROPLASTIC_PEROXISOMAL"/>
    <property type="match status" value="1"/>
</dbReference>
<reference evidence="3 4" key="1">
    <citation type="journal article" date="2021" name="Int. J. Syst. Evol. Microbiol.">
        <title>Novosphingobium decolorationis sp. nov., an aniline blue-decolourizing bacterium isolated from East Pacific sediment.</title>
        <authorList>
            <person name="Chen X."/>
            <person name="Dong B."/>
            <person name="Chen T."/>
            <person name="Ren N."/>
            <person name="Wang J."/>
            <person name="Xu Y."/>
            <person name="Yang J."/>
            <person name="Zhu S."/>
            <person name="Chen J."/>
        </authorList>
    </citation>
    <scope>NUCLEOTIDE SEQUENCE [LARGE SCALE GENOMIC DNA]</scope>
    <source>
        <strain evidence="3 4">502str22</strain>
    </source>
</reference>
<protein>
    <submittedName>
        <fullName evidence="3">AMP-binding protein</fullName>
    </submittedName>
</protein>
<dbReference type="InterPro" id="IPR042099">
    <property type="entry name" value="ANL_N_sf"/>
</dbReference>
<dbReference type="InterPro" id="IPR045851">
    <property type="entry name" value="AMP-bd_C_sf"/>
</dbReference>
<evidence type="ECO:0000313" key="3">
    <source>
        <dbReference type="EMBL" id="QVM84668.1"/>
    </source>
</evidence>